<evidence type="ECO:0000256" key="2">
    <source>
        <dbReference type="ARBA" id="ARBA00011955"/>
    </source>
</evidence>
<dbReference type="EC" id="2.7.1.180" evidence="2"/>
<keyword evidence="8" id="KW-0460">Magnesium</keyword>
<keyword evidence="4" id="KW-0285">Flavoprotein</keyword>
<organism evidence="11">
    <name type="scientific">marine metagenome</name>
    <dbReference type="NCBI Taxonomy" id="408172"/>
    <lineage>
        <taxon>unclassified sequences</taxon>
        <taxon>metagenomes</taxon>
        <taxon>ecological metagenomes</taxon>
    </lineage>
</organism>
<dbReference type="PIRSF" id="PIRSF006268">
    <property type="entry name" value="ApbE"/>
    <property type="match status" value="1"/>
</dbReference>
<proteinExistence type="predicted"/>
<evidence type="ECO:0000256" key="10">
    <source>
        <dbReference type="ARBA" id="ARBA00048540"/>
    </source>
</evidence>
<evidence type="ECO:0000313" key="11">
    <source>
        <dbReference type="EMBL" id="SVA86917.1"/>
    </source>
</evidence>
<dbReference type="GO" id="GO:0016740">
    <property type="term" value="F:transferase activity"/>
    <property type="evidence" value="ECO:0007669"/>
    <property type="project" value="UniProtKB-KW"/>
</dbReference>
<comment type="catalytic activity">
    <reaction evidence="10">
        <text>L-threonyl-[protein] + FAD = FMN-L-threonyl-[protein] + AMP + H(+)</text>
        <dbReference type="Rhea" id="RHEA:36847"/>
        <dbReference type="Rhea" id="RHEA-COMP:11060"/>
        <dbReference type="Rhea" id="RHEA-COMP:11061"/>
        <dbReference type="ChEBI" id="CHEBI:15378"/>
        <dbReference type="ChEBI" id="CHEBI:30013"/>
        <dbReference type="ChEBI" id="CHEBI:57692"/>
        <dbReference type="ChEBI" id="CHEBI:74257"/>
        <dbReference type="ChEBI" id="CHEBI:456215"/>
        <dbReference type="EC" id="2.7.1.180"/>
    </reaction>
</comment>
<evidence type="ECO:0000256" key="5">
    <source>
        <dbReference type="ARBA" id="ARBA00022679"/>
    </source>
</evidence>
<evidence type="ECO:0000256" key="1">
    <source>
        <dbReference type="ARBA" id="ARBA00001946"/>
    </source>
</evidence>
<evidence type="ECO:0000256" key="3">
    <source>
        <dbReference type="ARBA" id="ARBA00016337"/>
    </source>
</evidence>
<gene>
    <name evidence="11" type="ORF">METZ01_LOCUS139771</name>
</gene>
<dbReference type="PANTHER" id="PTHR30040">
    <property type="entry name" value="THIAMINE BIOSYNTHESIS LIPOPROTEIN APBE"/>
    <property type="match status" value="1"/>
</dbReference>
<dbReference type="PANTHER" id="PTHR30040:SF2">
    <property type="entry name" value="FAD:PROTEIN FMN TRANSFERASE"/>
    <property type="match status" value="1"/>
</dbReference>
<reference evidence="11" key="1">
    <citation type="submission" date="2018-05" db="EMBL/GenBank/DDBJ databases">
        <authorList>
            <person name="Lanie J.A."/>
            <person name="Ng W.-L."/>
            <person name="Kazmierczak K.M."/>
            <person name="Andrzejewski T.M."/>
            <person name="Davidsen T.M."/>
            <person name="Wayne K.J."/>
            <person name="Tettelin H."/>
            <person name="Glass J.I."/>
            <person name="Rusch D."/>
            <person name="Podicherti R."/>
            <person name="Tsui H.-C.T."/>
            <person name="Winkler M.E."/>
        </authorList>
    </citation>
    <scope>NUCLEOTIDE SEQUENCE</scope>
</reference>
<dbReference type="AlphaFoldDB" id="A0A381ZDS2"/>
<comment type="cofactor">
    <cofactor evidence="1">
        <name>Mg(2+)</name>
        <dbReference type="ChEBI" id="CHEBI:18420"/>
    </cofactor>
</comment>
<evidence type="ECO:0000256" key="4">
    <source>
        <dbReference type="ARBA" id="ARBA00022630"/>
    </source>
</evidence>
<protein>
    <recommendedName>
        <fullName evidence="3">FAD:protein FMN transferase</fullName>
        <ecNumber evidence="2">2.7.1.180</ecNumber>
    </recommendedName>
    <alternativeName>
        <fullName evidence="9">Flavin transferase</fullName>
    </alternativeName>
</protein>
<dbReference type="InterPro" id="IPR003374">
    <property type="entry name" value="ApbE-like_sf"/>
</dbReference>
<dbReference type="GO" id="GO:0046872">
    <property type="term" value="F:metal ion binding"/>
    <property type="evidence" value="ECO:0007669"/>
    <property type="project" value="UniProtKB-KW"/>
</dbReference>
<evidence type="ECO:0000256" key="9">
    <source>
        <dbReference type="ARBA" id="ARBA00031306"/>
    </source>
</evidence>
<evidence type="ECO:0000256" key="6">
    <source>
        <dbReference type="ARBA" id="ARBA00022723"/>
    </source>
</evidence>
<sequence>MGTTYSVKVVTGYRYLDKTAMQTGIDSILQELNRQVSTWDMESEISRFNHQNSSARFFISDQFKSILTKGEEISRITHGAFDFTIYPLLKLWGFGPEANNPAEIPDNAVIRKTLNHVGIGKLEIGENNISKIDSLLQLDLNAIAKGFGVDLVFEWLKKDGYNDIFIEIGGEIRCSGMNLNGSSWRVGVDMPNLHSDPGDIISALVELNNTAIATSGNYRNFLDEGGVFRAHIIDPRTGYPADNGIVSVSVLAGDCLTADAFATALSVLDIIEGRSLVDQRESLEALWIISDEDRNYQSFSSENFHFTELR</sequence>
<dbReference type="Gene3D" id="3.10.520.10">
    <property type="entry name" value="ApbE-like domains"/>
    <property type="match status" value="1"/>
</dbReference>
<name>A0A381ZDS2_9ZZZZ</name>
<evidence type="ECO:0000256" key="8">
    <source>
        <dbReference type="ARBA" id="ARBA00022842"/>
    </source>
</evidence>
<dbReference type="EMBL" id="UINC01020779">
    <property type="protein sequence ID" value="SVA86917.1"/>
    <property type="molecule type" value="Genomic_DNA"/>
</dbReference>
<evidence type="ECO:0000256" key="7">
    <source>
        <dbReference type="ARBA" id="ARBA00022827"/>
    </source>
</evidence>
<keyword evidence="7" id="KW-0274">FAD</keyword>
<accession>A0A381ZDS2</accession>
<keyword evidence="5" id="KW-0808">Transferase</keyword>
<dbReference type="InterPro" id="IPR024932">
    <property type="entry name" value="ApbE"/>
</dbReference>
<dbReference type="SUPFAM" id="SSF143631">
    <property type="entry name" value="ApbE-like"/>
    <property type="match status" value="1"/>
</dbReference>
<keyword evidence="6" id="KW-0479">Metal-binding</keyword>
<dbReference type="Pfam" id="PF02424">
    <property type="entry name" value="ApbE"/>
    <property type="match status" value="1"/>
</dbReference>